<dbReference type="GeneID" id="30966882"/>
<organism evidence="1 2">
    <name type="scientific">Ascoidea rubescens DSM 1968</name>
    <dbReference type="NCBI Taxonomy" id="1344418"/>
    <lineage>
        <taxon>Eukaryota</taxon>
        <taxon>Fungi</taxon>
        <taxon>Dikarya</taxon>
        <taxon>Ascomycota</taxon>
        <taxon>Saccharomycotina</taxon>
        <taxon>Saccharomycetes</taxon>
        <taxon>Ascoideaceae</taxon>
        <taxon>Ascoidea</taxon>
    </lineage>
</organism>
<evidence type="ECO:0000313" key="1">
    <source>
        <dbReference type="EMBL" id="ODV61150.1"/>
    </source>
</evidence>
<evidence type="ECO:0000313" key="2">
    <source>
        <dbReference type="Proteomes" id="UP000095038"/>
    </source>
</evidence>
<reference evidence="2" key="1">
    <citation type="submission" date="2016-05" db="EMBL/GenBank/DDBJ databases">
        <title>Comparative genomics of biotechnologically important yeasts.</title>
        <authorList>
            <consortium name="DOE Joint Genome Institute"/>
            <person name="Riley R."/>
            <person name="Haridas S."/>
            <person name="Wolfe K.H."/>
            <person name="Lopes M.R."/>
            <person name="Hittinger C.T."/>
            <person name="Goker M."/>
            <person name="Salamov A."/>
            <person name="Wisecaver J."/>
            <person name="Long T.M."/>
            <person name="Aerts A.L."/>
            <person name="Barry K."/>
            <person name="Choi C."/>
            <person name="Clum A."/>
            <person name="Coughlan A.Y."/>
            <person name="Deshpande S."/>
            <person name="Douglass A.P."/>
            <person name="Hanson S.J."/>
            <person name="Klenk H.-P."/>
            <person name="Labutti K."/>
            <person name="Lapidus A."/>
            <person name="Lindquist E."/>
            <person name="Lipzen A."/>
            <person name="Meier-Kolthoff J.P."/>
            <person name="Ohm R.A."/>
            <person name="Otillar R.P."/>
            <person name="Pangilinan J."/>
            <person name="Peng Y."/>
            <person name="Rokas A."/>
            <person name="Rosa C.A."/>
            <person name="Scheuner C."/>
            <person name="Sibirny A.A."/>
            <person name="Slot J.C."/>
            <person name="Stielow J.B."/>
            <person name="Sun H."/>
            <person name="Kurtzman C.P."/>
            <person name="Blackwell M."/>
            <person name="Grigoriev I.V."/>
            <person name="Jeffries T.W."/>
        </authorList>
    </citation>
    <scope>NUCLEOTIDE SEQUENCE [LARGE SCALE GENOMIC DNA]</scope>
    <source>
        <strain evidence="2">DSM 1968</strain>
    </source>
</reference>
<name>A0A1D2VHX4_9ASCO</name>
<accession>A0A1D2VHX4</accession>
<gene>
    <name evidence="1" type="ORF">ASCRUDRAFT_75867</name>
</gene>
<dbReference type="InterPro" id="IPR036322">
    <property type="entry name" value="WD40_repeat_dom_sf"/>
</dbReference>
<dbReference type="OrthoDB" id="4079856at2759"/>
<protein>
    <recommendedName>
        <fullName evidence="3">WD40 repeat-like protein</fullName>
    </recommendedName>
</protein>
<dbReference type="InParanoid" id="A0A1D2VHX4"/>
<evidence type="ECO:0008006" key="3">
    <source>
        <dbReference type="Google" id="ProtNLM"/>
    </source>
</evidence>
<dbReference type="Proteomes" id="UP000095038">
    <property type="component" value="Unassembled WGS sequence"/>
</dbReference>
<dbReference type="SUPFAM" id="SSF50978">
    <property type="entry name" value="WD40 repeat-like"/>
    <property type="match status" value="1"/>
</dbReference>
<dbReference type="EMBL" id="KV454480">
    <property type="protein sequence ID" value="ODV61150.1"/>
    <property type="molecule type" value="Genomic_DNA"/>
</dbReference>
<sequence length="489" mass="55999">MSSKRDICESINLVHCNSSELYIPEVFDNSYSTKNGEEDSLSISFNLKESINCIDWYKDIIALGSDQNLVILSSINEFSNKNTVKEENNLSYLSNTLSTDFQRKNIRIVKLFKNNELFEDSIKSIDLIRITSKLVLVGSFNSGVLVLINHSNYFSFKNNAIIGNGNGNGNDNEKSFNDVGNSTFENENLEFLRIDTNKKNIINFDINDEGIISVITDDKLVSIYDYKISIKEPIRIFKLTNNGIKVKFMKNNRSILVLEDKNIIRILNYIDLNVSQSNNQNNQNKKRLIKKNYQTIFINNSFNLNENNEILEVFENSDESNDEENILVLFKNGIYKIFSILYNEHINVPIKVGRLEGFLDKGGFDKFDSDYDNFTSKLVSSSLSNDKNRLLIGKLGKKNCIFYDLRENEIESASLSLSLLSKNGKNTINSSNNNFLFNKVENNQHMRQLRMNLPSYEINCGSINHKGIVGFISGYKLILSKPFESNSYF</sequence>
<dbReference type="AlphaFoldDB" id="A0A1D2VHX4"/>
<dbReference type="RefSeq" id="XP_020047457.1">
    <property type="nucleotide sequence ID" value="XM_020193246.1"/>
</dbReference>
<keyword evidence="2" id="KW-1185">Reference proteome</keyword>
<proteinExistence type="predicted"/>